<dbReference type="PROSITE" id="PS01081">
    <property type="entry name" value="HTH_TETR_1"/>
    <property type="match status" value="1"/>
</dbReference>
<name>A0A553ZYN0_9BACI</name>
<dbReference type="InterPro" id="IPR009057">
    <property type="entry name" value="Homeodomain-like_sf"/>
</dbReference>
<dbReference type="OrthoDB" id="9812993at2"/>
<comment type="caution">
    <text evidence="5">The sequence shown here is derived from an EMBL/GenBank/DDBJ whole genome shotgun (WGS) entry which is preliminary data.</text>
</comment>
<gene>
    <name evidence="5" type="ORF">FN960_09335</name>
</gene>
<organism evidence="5 6">
    <name type="scientific">Alkalicoccobacillus porphyridii</name>
    <dbReference type="NCBI Taxonomy" id="2597270"/>
    <lineage>
        <taxon>Bacteria</taxon>
        <taxon>Bacillati</taxon>
        <taxon>Bacillota</taxon>
        <taxon>Bacilli</taxon>
        <taxon>Bacillales</taxon>
        <taxon>Bacillaceae</taxon>
        <taxon>Alkalicoccobacillus</taxon>
    </lineage>
</organism>
<evidence type="ECO:0000256" key="2">
    <source>
        <dbReference type="ARBA" id="ARBA00023125"/>
    </source>
</evidence>
<dbReference type="InterPro" id="IPR050624">
    <property type="entry name" value="HTH-type_Tx_Regulator"/>
</dbReference>
<evidence type="ECO:0000313" key="6">
    <source>
        <dbReference type="Proteomes" id="UP000318521"/>
    </source>
</evidence>
<dbReference type="Proteomes" id="UP000318521">
    <property type="component" value="Unassembled WGS sequence"/>
</dbReference>
<dbReference type="PROSITE" id="PS50977">
    <property type="entry name" value="HTH_TETR_2"/>
    <property type="match status" value="1"/>
</dbReference>
<dbReference type="InterPro" id="IPR001647">
    <property type="entry name" value="HTH_TetR"/>
</dbReference>
<dbReference type="PANTHER" id="PTHR43479:SF22">
    <property type="entry name" value="TRANSCRIPTIONAL REGULATOR, TETR FAMILY"/>
    <property type="match status" value="1"/>
</dbReference>
<dbReference type="AlphaFoldDB" id="A0A553ZYN0"/>
<keyword evidence="2 3" id="KW-0238">DNA-binding</keyword>
<proteinExistence type="predicted"/>
<dbReference type="PANTHER" id="PTHR43479">
    <property type="entry name" value="ACREF/ENVCD OPERON REPRESSOR-RELATED"/>
    <property type="match status" value="1"/>
</dbReference>
<dbReference type="GO" id="GO:0003677">
    <property type="term" value="F:DNA binding"/>
    <property type="evidence" value="ECO:0007669"/>
    <property type="project" value="UniProtKB-UniRule"/>
</dbReference>
<protein>
    <submittedName>
        <fullName evidence="5">Helix-turn-helix transcriptional regulator</fullName>
    </submittedName>
</protein>
<evidence type="ECO:0000313" key="5">
    <source>
        <dbReference type="EMBL" id="TSB46557.1"/>
    </source>
</evidence>
<accession>A0A553ZYN0</accession>
<dbReference type="Gene3D" id="1.10.357.10">
    <property type="entry name" value="Tetracycline Repressor, domain 2"/>
    <property type="match status" value="1"/>
</dbReference>
<dbReference type="PRINTS" id="PR00455">
    <property type="entry name" value="HTHTETR"/>
</dbReference>
<dbReference type="SUPFAM" id="SSF46689">
    <property type="entry name" value="Homeodomain-like"/>
    <property type="match status" value="1"/>
</dbReference>
<evidence type="ECO:0000259" key="4">
    <source>
        <dbReference type="PROSITE" id="PS50977"/>
    </source>
</evidence>
<evidence type="ECO:0000256" key="1">
    <source>
        <dbReference type="ARBA" id="ARBA00022491"/>
    </source>
</evidence>
<evidence type="ECO:0000256" key="3">
    <source>
        <dbReference type="PROSITE-ProRule" id="PRU00335"/>
    </source>
</evidence>
<dbReference type="Pfam" id="PF00440">
    <property type="entry name" value="TetR_N"/>
    <property type="match status" value="1"/>
</dbReference>
<reference evidence="5 6" key="1">
    <citation type="submission" date="2019-07" db="EMBL/GenBank/DDBJ databases">
        <authorList>
            <person name="Park Y.J."/>
            <person name="Jeong S.E."/>
            <person name="Jung H.S."/>
        </authorList>
    </citation>
    <scope>NUCLEOTIDE SEQUENCE [LARGE SCALE GENOMIC DNA]</scope>
    <source>
        <strain evidence="6">P16(2019)</strain>
    </source>
</reference>
<keyword evidence="6" id="KW-1185">Reference proteome</keyword>
<sequence length="299" mass="35716">MKMKHTIIDTALKLFSQEGYMTTSMQRIAEECRISKASLYKYFDSKEDLLIQVFENSLQKMFQRAQEITVDTSLSKKERLKQKIMLELEVNQEQRVFVDLIFRTMPLHQNPNVKELMRRTKAALLNWHKHSLLEAYGEDASSYIWDLVIVFQGTMREYIILMMNDHKDIDKTHIAKMLMAHLDMLVYSTNKPKVVLTSELMSDYERFNVEKEQKTEVELFEQMKERLIIKSEQLPFHTKQEVKQAIEQLSQYFHDPKQTILIEALCLYIDARMPMKEERQWVKQLLKNRENKEGNHNDK</sequence>
<dbReference type="InterPro" id="IPR023772">
    <property type="entry name" value="DNA-bd_HTH_TetR-type_CS"/>
</dbReference>
<feature type="DNA-binding region" description="H-T-H motif" evidence="3">
    <location>
        <begin position="24"/>
        <end position="43"/>
    </location>
</feature>
<dbReference type="EMBL" id="VLXZ01000005">
    <property type="protein sequence ID" value="TSB46557.1"/>
    <property type="molecule type" value="Genomic_DNA"/>
</dbReference>
<feature type="domain" description="HTH tetR-type" evidence="4">
    <location>
        <begin position="1"/>
        <end position="61"/>
    </location>
</feature>
<keyword evidence="1" id="KW-0678">Repressor</keyword>